<dbReference type="EMBL" id="JAAIUV010000027">
    <property type="protein sequence ID" value="NEX80029.1"/>
    <property type="molecule type" value="Genomic_DNA"/>
</dbReference>
<evidence type="ECO:0008006" key="4">
    <source>
        <dbReference type="Google" id="ProtNLM"/>
    </source>
</evidence>
<dbReference type="AlphaFoldDB" id="A0A6B3TUN8"/>
<feature type="compositionally biased region" description="Polar residues" evidence="1">
    <location>
        <begin position="34"/>
        <end position="77"/>
    </location>
</feature>
<evidence type="ECO:0000256" key="1">
    <source>
        <dbReference type="SAM" id="MobiDB-lite"/>
    </source>
</evidence>
<gene>
    <name evidence="2" type="ORF">G4Z05_14295</name>
</gene>
<reference evidence="2" key="1">
    <citation type="submission" date="2020-02" db="EMBL/GenBank/DDBJ databases">
        <title>Bacillus sedimentmangrovi sp. nov., isolated from sediment of the mangrove ecosystem.</title>
        <authorList>
            <person name="Liu G."/>
        </authorList>
    </citation>
    <scope>NUCLEOTIDE SEQUENCE [LARGE SCALE GENOMIC DNA]</scope>
    <source>
        <strain evidence="2">SgZ-7</strain>
    </source>
</reference>
<proteinExistence type="predicted"/>
<name>A0A6B3TUN8_9BACI</name>
<evidence type="ECO:0000313" key="2">
    <source>
        <dbReference type="EMBL" id="NEX80029.1"/>
    </source>
</evidence>
<dbReference type="Proteomes" id="UP000481621">
    <property type="component" value="Unassembled WGS sequence"/>
</dbReference>
<protein>
    <recommendedName>
        <fullName evidence="4">Spore germination protein</fullName>
    </recommendedName>
</protein>
<dbReference type="RefSeq" id="WP_163252500.1">
    <property type="nucleotide sequence ID" value="NZ_JAAIUV010000027.1"/>
</dbReference>
<organism evidence="2 3">
    <name type="scientific">Neobacillus thermocopriae</name>
    <dbReference type="NCBI Taxonomy" id="1215031"/>
    <lineage>
        <taxon>Bacteria</taxon>
        <taxon>Bacillati</taxon>
        <taxon>Bacillota</taxon>
        <taxon>Bacilli</taxon>
        <taxon>Bacillales</taxon>
        <taxon>Bacillaceae</taxon>
        <taxon>Neobacillus</taxon>
    </lineage>
</organism>
<comment type="caution">
    <text evidence="2">The sequence shown here is derived from an EMBL/GenBank/DDBJ whole genome shotgun (WGS) entry which is preliminary data.</text>
</comment>
<evidence type="ECO:0000313" key="3">
    <source>
        <dbReference type="Proteomes" id="UP000481621"/>
    </source>
</evidence>
<keyword evidence="3" id="KW-1185">Reference proteome</keyword>
<feature type="compositionally biased region" description="Low complexity" evidence="1">
    <location>
        <begin position="84"/>
        <end position="98"/>
    </location>
</feature>
<accession>A0A6B3TUN8</accession>
<feature type="region of interest" description="Disordered" evidence="1">
    <location>
        <begin position="34"/>
        <end position="116"/>
    </location>
</feature>
<sequence length="133" mass="14256">MKLDDKKSCISINTISGGIVNFGGAVYISPITITKGSGSNDDNQDGASDSLLDTFSSIQPDFEGSNENTEAMNNLFASTPDGPSDNIDFNDDISNANSTSSDERIEDTNTEPWLSSDDRFDAQKFNINVDGDV</sequence>